<gene>
    <name evidence="1" type="ORF">LSAT_V11C500238150</name>
</gene>
<reference evidence="1 2" key="1">
    <citation type="journal article" date="2017" name="Nat. Commun.">
        <title>Genome assembly with in vitro proximity ligation data and whole-genome triplication in lettuce.</title>
        <authorList>
            <person name="Reyes-Chin-Wo S."/>
            <person name="Wang Z."/>
            <person name="Yang X."/>
            <person name="Kozik A."/>
            <person name="Arikit S."/>
            <person name="Song C."/>
            <person name="Xia L."/>
            <person name="Froenicke L."/>
            <person name="Lavelle D.O."/>
            <person name="Truco M.J."/>
            <person name="Xia R."/>
            <person name="Zhu S."/>
            <person name="Xu C."/>
            <person name="Xu H."/>
            <person name="Xu X."/>
            <person name="Cox K."/>
            <person name="Korf I."/>
            <person name="Meyers B.C."/>
            <person name="Michelmore R.W."/>
        </authorList>
    </citation>
    <scope>NUCLEOTIDE SEQUENCE [LARGE SCALE GENOMIC DNA]</scope>
    <source>
        <strain evidence="2">cv. Salinas</strain>
        <tissue evidence="1">Seedlings</tissue>
    </source>
</reference>
<keyword evidence="2" id="KW-1185">Reference proteome</keyword>
<proteinExistence type="predicted"/>
<dbReference type="AlphaFoldDB" id="A0A9R1VN19"/>
<organism evidence="1 2">
    <name type="scientific">Lactuca sativa</name>
    <name type="common">Garden lettuce</name>
    <dbReference type="NCBI Taxonomy" id="4236"/>
    <lineage>
        <taxon>Eukaryota</taxon>
        <taxon>Viridiplantae</taxon>
        <taxon>Streptophyta</taxon>
        <taxon>Embryophyta</taxon>
        <taxon>Tracheophyta</taxon>
        <taxon>Spermatophyta</taxon>
        <taxon>Magnoliopsida</taxon>
        <taxon>eudicotyledons</taxon>
        <taxon>Gunneridae</taxon>
        <taxon>Pentapetalae</taxon>
        <taxon>asterids</taxon>
        <taxon>campanulids</taxon>
        <taxon>Asterales</taxon>
        <taxon>Asteraceae</taxon>
        <taxon>Cichorioideae</taxon>
        <taxon>Cichorieae</taxon>
        <taxon>Lactucinae</taxon>
        <taxon>Lactuca</taxon>
    </lineage>
</organism>
<accession>A0A9R1VN19</accession>
<evidence type="ECO:0000313" key="1">
    <source>
        <dbReference type="EMBL" id="KAJ0207855.1"/>
    </source>
</evidence>
<dbReference type="Proteomes" id="UP000235145">
    <property type="component" value="Unassembled WGS sequence"/>
</dbReference>
<dbReference type="EMBL" id="NBSK02000005">
    <property type="protein sequence ID" value="KAJ0207855.1"/>
    <property type="molecule type" value="Genomic_DNA"/>
</dbReference>
<dbReference type="PANTHER" id="PTHR31973">
    <property type="entry name" value="POLYPROTEIN, PUTATIVE-RELATED"/>
    <property type="match status" value="1"/>
</dbReference>
<dbReference type="PANTHER" id="PTHR31973:SF189">
    <property type="entry name" value="TRANSPOSASE, MUDR, PLANT, MULE TRANSPOSASE DOMAIN PROTEIN-RELATED"/>
    <property type="match status" value="1"/>
</dbReference>
<protein>
    <submittedName>
        <fullName evidence="1">Uncharacterized protein</fullName>
    </submittedName>
</protein>
<comment type="caution">
    <text evidence="1">The sequence shown here is derived from an EMBL/GenBank/DDBJ whole genome shotgun (WGS) entry which is preliminary data.</text>
</comment>
<sequence length="89" mass="10164">MNIIEDPTLTGSMDVLTMPDGTNHFSKFYVFFDGVKNGWLEGCRKVIGIDDCFLKGYVIGELLCDVRRDARDQIYPIVWVVVCVENKEN</sequence>
<name>A0A9R1VN19_LACSA</name>
<evidence type="ECO:0000313" key="2">
    <source>
        <dbReference type="Proteomes" id="UP000235145"/>
    </source>
</evidence>